<evidence type="ECO:0000313" key="2">
    <source>
        <dbReference type="Proteomes" id="UP000887013"/>
    </source>
</evidence>
<keyword evidence="2" id="KW-1185">Reference proteome</keyword>
<dbReference type="AlphaFoldDB" id="A0A8X6JLF8"/>
<protein>
    <submittedName>
        <fullName evidence="1">Uncharacterized protein</fullName>
    </submittedName>
</protein>
<reference evidence="1" key="1">
    <citation type="submission" date="2020-08" db="EMBL/GenBank/DDBJ databases">
        <title>Multicomponent nature underlies the extraordinary mechanical properties of spider dragline silk.</title>
        <authorList>
            <person name="Kono N."/>
            <person name="Nakamura H."/>
            <person name="Mori M."/>
            <person name="Yoshida Y."/>
            <person name="Ohtoshi R."/>
            <person name="Malay A.D."/>
            <person name="Moran D.A.P."/>
            <person name="Tomita M."/>
            <person name="Numata K."/>
            <person name="Arakawa K."/>
        </authorList>
    </citation>
    <scope>NUCLEOTIDE SEQUENCE</scope>
</reference>
<sequence>MLKDPDVQALQRSGKFVNKAKKMYPHQQERLQALFKLLNYWIIAGVFSNHFHRFVVTSNRKKEEIQTIHLPPHKAQDIICPAEPFSQARRKQLK</sequence>
<proteinExistence type="predicted"/>
<accession>A0A8X6JLF8</accession>
<evidence type="ECO:0000313" key="1">
    <source>
        <dbReference type="EMBL" id="GFS41384.1"/>
    </source>
</evidence>
<dbReference type="Proteomes" id="UP000887013">
    <property type="component" value="Unassembled WGS sequence"/>
</dbReference>
<gene>
    <name evidence="1" type="ORF">NPIL_161641</name>
</gene>
<dbReference type="EMBL" id="BMAW01043836">
    <property type="protein sequence ID" value="GFS41384.1"/>
    <property type="molecule type" value="Genomic_DNA"/>
</dbReference>
<comment type="caution">
    <text evidence="1">The sequence shown here is derived from an EMBL/GenBank/DDBJ whole genome shotgun (WGS) entry which is preliminary data.</text>
</comment>
<name>A0A8X6JLF8_NEPPI</name>
<organism evidence="1 2">
    <name type="scientific">Nephila pilipes</name>
    <name type="common">Giant wood spider</name>
    <name type="synonym">Nephila maculata</name>
    <dbReference type="NCBI Taxonomy" id="299642"/>
    <lineage>
        <taxon>Eukaryota</taxon>
        <taxon>Metazoa</taxon>
        <taxon>Ecdysozoa</taxon>
        <taxon>Arthropoda</taxon>
        <taxon>Chelicerata</taxon>
        <taxon>Arachnida</taxon>
        <taxon>Araneae</taxon>
        <taxon>Araneomorphae</taxon>
        <taxon>Entelegynae</taxon>
        <taxon>Araneoidea</taxon>
        <taxon>Nephilidae</taxon>
        <taxon>Nephila</taxon>
    </lineage>
</organism>